<comment type="caution">
    <text evidence="1">The sequence shown here is derived from an EMBL/GenBank/DDBJ whole genome shotgun (WGS) entry which is preliminary data.</text>
</comment>
<accession>A0A4Z2G711</accession>
<name>A0A4Z2G711_9TELE</name>
<organism evidence="1 2">
    <name type="scientific">Liparis tanakae</name>
    <name type="common">Tanaka's snailfish</name>
    <dbReference type="NCBI Taxonomy" id="230148"/>
    <lineage>
        <taxon>Eukaryota</taxon>
        <taxon>Metazoa</taxon>
        <taxon>Chordata</taxon>
        <taxon>Craniata</taxon>
        <taxon>Vertebrata</taxon>
        <taxon>Euteleostomi</taxon>
        <taxon>Actinopterygii</taxon>
        <taxon>Neopterygii</taxon>
        <taxon>Teleostei</taxon>
        <taxon>Neoteleostei</taxon>
        <taxon>Acanthomorphata</taxon>
        <taxon>Eupercaria</taxon>
        <taxon>Perciformes</taxon>
        <taxon>Cottioidei</taxon>
        <taxon>Cottales</taxon>
        <taxon>Liparidae</taxon>
        <taxon>Liparis</taxon>
    </lineage>
</organism>
<reference evidence="1 2" key="1">
    <citation type="submission" date="2019-03" db="EMBL/GenBank/DDBJ databases">
        <title>First draft genome of Liparis tanakae, snailfish: a comprehensive survey of snailfish specific genes.</title>
        <authorList>
            <person name="Kim W."/>
            <person name="Song I."/>
            <person name="Jeong J.-H."/>
            <person name="Kim D."/>
            <person name="Kim S."/>
            <person name="Ryu S."/>
            <person name="Song J.Y."/>
            <person name="Lee S.K."/>
        </authorList>
    </citation>
    <scope>NUCLEOTIDE SEQUENCE [LARGE SCALE GENOMIC DNA]</scope>
    <source>
        <tissue evidence="1">Muscle</tissue>
    </source>
</reference>
<evidence type="ECO:0000313" key="2">
    <source>
        <dbReference type="Proteomes" id="UP000314294"/>
    </source>
</evidence>
<evidence type="ECO:0000313" key="1">
    <source>
        <dbReference type="EMBL" id="TNN48584.1"/>
    </source>
</evidence>
<dbReference type="Proteomes" id="UP000314294">
    <property type="component" value="Unassembled WGS sequence"/>
</dbReference>
<keyword evidence="2" id="KW-1185">Reference proteome</keyword>
<dbReference type="EMBL" id="SRLO01000690">
    <property type="protein sequence ID" value="TNN48584.1"/>
    <property type="molecule type" value="Genomic_DNA"/>
</dbReference>
<sequence>MEHTAQRQPISSLPDALMPVHLSFSSHLSTCTSSSRQIIIGSSSGSEEEKPKPIVEYNFSIAADQSERLTR</sequence>
<dbReference type="AlphaFoldDB" id="A0A4Z2G711"/>
<protein>
    <submittedName>
        <fullName evidence="1">Uncharacterized protein</fullName>
    </submittedName>
</protein>
<proteinExistence type="predicted"/>
<gene>
    <name evidence="1" type="ORF">EYF80_041203</name>
</gene>